<dbReference type="Proteomes" id="UP001196413">
    <property type="component" value="Unassembled WGS sequence"/>
</dbReference>
<dbReference type="EMBL" id="JAHQIW010002797">
    <property type="protein sequence ID" value="KAJ1356407.1"/>
    <property type="molecule type" value="Genomic_DNA"/>
</dbReference>
<organism evidence="1 2">
    <name type="scientific">Parelaphostrongylus tenuis</name>
    <name type="common">Meningeal worm</name>
    <dbReference type="NCBI Taxonomy" id="148309"/>
    <lineage>
        <taxon>Eukaryota</taxon>
        <taxon>Metazoa</taxon>
        <taxon>Ecdysozoa</taxon>
        <taxon>Nematoda</taxon>
        <taxon>Chromadorea</taxon>
        <taxon>Rhabditida</taxon>
        <taxon>Rhabditina</taxon>
        <taxon>Rhabditomorpha</taxon>
        <taxon>Strongyloidea</taxon>
        <taxon>Metastrongylidae</taxon>
        <taxon>Parelaphostrongylus</taxon>
    </lineage>
</organism>
<proteinExistence type="predicted"/>
<comment type="caution">
    <text evidence="1">The sequence shown here is derived from an EMBL/GenBank/DDBJ whole genome shotgun (WGS) entry which is preliminary data.</text>
</comment>
<protein>
    <submittedName>
        <fullName evidence="1">Uncharacterized protein</fullName>
    </submittedName>
</protein>
<gene>
    <name evidence="1" type="ORF">KIN20_014117</name>
</gene>
<accession>A0AAD5MWX9</accession>
<evidence type="ECO:0000313" key="2">
    <source>
        <dbReference type="Proteomes" id="UP001196413"/>
    </source>
</evidence>
<sequence>MDEVLVGFPSKSLANSVCEDIFLSKLSGVAQVDKIMEELAGIEEKRKCIVEKGLK</sequence>
<name>A0AAD5MWX9_PARTN</name>
<dbReference type="AlphaFoldDB" id="A0AAD5MWX9"/>
<keyword evidence="2" id="KW-1185">Reference proteome</keyword>
<evidence type="ECO:0000313" key="1">
    <source>
        <dbReference type="EMBL" id="KAJ1356407.1"/>
    </source>
</evidence>
<reference evidence="1" key="1">
    <citation type="submission" date="2021-06" db="EMBL/GenBank/DDBJ databases">
        <title>Parelaphostrongylus tenuis whole genome reference sequence.</title>
        <authorList>
            <person name="Garwood T.J."/>
            <person name="Larsen P.A."/>
            <person name="Fountain-Jones N.M."/>
            <person name="Garbe J.R."/>
            <person name="Macchietto M.G."/>
            <person name="Kania S.A."/>
            <person name="Gerhold R.W."/>
            <person name="Richards J.E."/>
            <person name="Wolf T.M."/>
        </authorList>
    </citation>
    <scope>NUCLEOTIDE SEQUENCE</scope>
    <source>
        <strain evidence="1">MNPRO001-30</strain>
        <tissue evidence="1">Meninges</tissue>
    </source>
</reference>